<name>A0A6J7EQ51_9ZZZZ</name>
<organism evidence="2">
    <name type="scientific">freshwater metagenome</name>
    <dbReference type="NCBI Taxonomy" id="449393"/>
    <lineage>
        <taxon>unclassified sequences</taxon>
        <taxon>metagenomes</taxon>
        <taxon>ecological metagenomes</taxon>
    </lineage>
</organism>
<feature type="region of interest" description="Disordered" evidence="1">
    <location>
        <begin position="58"/>
        <end position="180"/>
    </location>
</feature>
<feature type="region of interest" description="Disordered" evidence="1">
    <location>
        <begin position="1"/>
        <end position="39"/>
    </location>
</feature>
<feature type="compositionally biased region" description="Polar residues" evidence="1">
    <location>
        <begin position="1"/>
        <end position="37"/>
    </location>
</feature>
<feature type="compositionally biased region" description="Polar residues" evidence="1">
    <location>
        <begin position="102"/>
        <end position="116"/>
    </location>
</feature>
<feature type="compositionally biased region" description="Basic and acidic residues" evidence="1">
    <location>
        <begin position="255"/>
        <end position="281"/>
    </location>
</feature>
<dbReference type="AlphaFoldDB" id="A0A6J7EQ51"/>
<evidence type="ECO:0000256" key="1">
    <source>
        <dbReference type="SAM" id="MobiDB-lite"/>
    </source>
</evidence>
<gene>
    <name evidence="2" type="ORF">UFOPK3472_01154</name>
</gene>
<dbReference type="EMBL" id="CAFBLX010000058">
    <property type="protein sequence ID" value="CAB4885266.1"/>
    <property type="molecule type" value="Genomic_DNA"/>
</dbReference>
<feature type="compositionally biased region" description="Basic residues" evidence="1">
    <location>
        <begin position="298"/>
        <end position="322"/>
    </location>
</feature>
<sequence>MGTSATTNAGNDNSSSDRVGARNTSGAAGTGRPSTIGTIHRAAEVVYCSHVREPMAISTRASSSSVLTQSTTTPSISMESNASSSSNKSTASSRNPPARDSACTSGRGVNTISVSNPAAGGVKVGHANRSTGTPDSGTVMSRSRNALRVRSALKITPPPRERTSISSDADRTAVKPTPNCPTPGSAAAFADARSAVRACTPDTSSAAPVLATCSAPASSVHTESRPGTPARCAASAAFCANSVNKRSRYPPRTRSASDAESSRSRVGEEPQDARIDSRSDPVPKGSISSAMPNPPAAQHRRHWNRRRDRHRHRHRLRETRRQ</sequence>
<evidence type="ECO:0000313" key="2">
    <source>
        <dbReference type="EMBL" id="CAB4885266.1"/>
    </source>
</evidence>
<reference evidence="2" key="1">
    <citation type="submission" date="2020-05" db="EMBL/GenBank/DDBJ databases">
        <authorList>
            <person name="Chiriac C."/>
            <person name="Salcher M."/>
            <person name="Ghai R."/>
            <person name="Kavagutti S V."/>
        </authorList>
    </citation>
    <scope>NUCLEOTIDE SEQUENCE</scope>
</reference>
<feature type="compositionally biased region" description="Polar residues" evidence="1">
    <location>
        <begin position="128"/>
        <end position="144"/>
    </location>
</feature>
<accession>A0A6J7EQ51</accession>
<feature type="compositionally biased region" description="Low complexity" evidence="1">
    <location>
        <begin position="58"/>
        <end position="93"/>
    </location>
</feature>
<feature type="region of interest" description="Disordered" evidence="1">
    <location>
        <begin position="246"/>
        <end position="322"/>
    </location>
</feature>
<feature type="compositionally biased region" description="Basic and acidic residues" evidence="1">
    <location>
        <begin position="159"/>
        <end position="173"/>
    </location>
</feature>
<protein>
    <submittedName>
        <fullName evidence="2">Unannotated protein</fullName>
    </submittedName>
</protein>
<proteinExistence type="predicted"/>